<dbReference type="AlphaFoldDB" id="A0A3M2RF05"/>
<organism evidence="3 4">
    <name type="scientific">Marinobacter litoralis</name>
    <dbReference type="NCBI Taxonomy" id="187981"/>
    <lineage>
        <taxon>Bacteria</taxon>
        <taxon>Pseudomonadati</taxon>
        <taxon>Pseudomonadota</taxon>
        <taxon>Gammaproteobacteria</taxon>
        <taxon>Pseudomonadales</taxon>
        <taxon>Marinobacteraceae</taxon>
        <taxon>Marinobacter</taxon>
    </lineage>
</organism>
<proteinExistence type="predicted"/>
<evidence type="ECO:0000259" key="2">
    <source>
        <dbReference type="Pfam" id="PF20249"/>
    </source>
</evidence>
<feature type="transmembrane region" description="Helical" evidence="1">
    <location>
        <begin position="912"/>
        <end position="931"/>
    </location>
</feature>
<keyword evidence="4" id="KW-1185">Reference proteome</keyword>
<dbReference type="OrthoDB" id="5406083at2"/>
<name>A0A3M2RF05_9GAMM</name>
<keyword evidence="1" id="KW-0472">Membrane</keyword>
<reference evidence="3 4" key="1">
    <citation type="submission" date="2018-08" db="EMBL/GenBank/DDBJ databases">
        <title>Whole Genome Sequence of the Moderate Halophilic Marine Bacterium Marinobacter litoralis Sw-45.</title>
        <authorList>
            <person name="Musa H."/>
        </authorList>
    </citation>
    <scope>NUCLEOTIDE SEQUENCE [LARGE SCALE GENOMIC DNA]</scope>
    <source>
        <strain evidence="3 4">Sw-45</strain>
    </source>
</reference>
<dbReference type="Pfam" id="PF20249">
    <property type="entry name" value="VasX_N"/>
    <property type="match status" value="1"/>
</dbReference>
<dbReference type="RefSeq" id="WP_114334021.1">
    <property type="nucleotide sequence ID" value="NZ_QMDL01000002.1"/>
</dbReference>
<comment type="caution">
    <text evidence="3">The sequence shown here is derived from an EMBL/GenBank/DDBJ whole genome shotgun (WGS) entry which is preliminary data.</text>
</comment>
<protein>
    <recommendedName>
        <fullName evidence="2">Toxin VasX N-terminal region domain-containing protein</fullName>
    </recommendedName>
</protein>
<dbReference type="Proteomes" id="UP000265903">
    <property type="component" value="Unassembled WGS sequence"/>
</dbReference>
<keyword evidence="1" id="KW-0812">Transmembrane</keyword>
<feature type="transmembrane region" description="Helical" evidence="1">
    <location>
        <begin position="849"/>
        <end position="872"/>
    </location>
</feature>
<sequence length="1172" mass="128524">MTDTVGFVDESRDRSILRKAEYDDADPKDLVLTVPKRDGGKIAIPLLENARSNIEREDYQENTLLRVKPLAEIASNLPVKSGGLTINQGKGVALLRPGYLYIFRKDRLWRELEISPDSQFSDVDLQAVRQKAGKPDAECRRVRQSVGQWLDDVLMPVFLQGQAVMHDFRMAYSEIQWDWYYVEKLEKNEALRNARTTAVGHAWAVTTVDSLNFQSGFPASRVEDVPELRHRDLGVELMIENPADFVPSFERPAENELYSKLSTLFQTNERSAKEGSSKESTHPDVADPMTYAEQMMGSPLDMAVKATAPNEGEESDEGGEASSFGLSCPAGADLLHHLRKQKGIACVALPDPLFKMRHCLAQIHLALHYFDAIDVSIQDKPLVHSATLIHQTLFHPQVRASDGHIKKLRSAVDQKKLHRILEQSEREATFKKITEHLECLESLIIGGDFGVACGDYLNHGGLGPCEAFALETNLLDLVQQLPGVLRAQSFGQPPILVRVLNLVLKNNTLIDAIVESIESGSEDHSLIPQLRTLAMDKEWLAGDHLNEVGLSSVSALAQHLTQESGNTESNEALGNGSAVSVGTAGKVVGMVETALSGWSAAVLKTADRLRESGDLKAIKLERVFSAVSAVADVADPKLGGELQVMRRDAVDLTRFSIVGVHGKGVSFGLTDLDLQSEALTRRNDYLFADRVDQTGKKVASTSPARLADEIGETVAKAAAHTWVFVLPIDHSEALKFRAWKFDWANKAKAVADGPGVSRVLVGLAAYNIISELLALKQSRSGEVGYSLAKFVSAGLDLSTALMKLHSLGAASEGRLVSSVILRPLFEMKSIPVIGPVIHKKLMKDGASTIVRTISLVNFFAVGVTVAVSSWDYRNSISRGDMDAALGHALAVVGGSIFAFSKLMAGLLLVPGWGIALFGLGLVLGGSLYAAISTDSEMEQVLKRGPFGVGPSHPGLPASDASYYSQLLSIFSPLNIVAKRFSDLDEFEKLQFSGHAPSPSDYRVTISSPLISRFELGQKSKGKASAAQQSKKPRLRIGVQELEYTKTTVQTSKTSAWNVDQYSLTKNTPLQRIKSWIPAPENSAVHFLVEKSLIGGEIRGHGYSEKRTIYLRVVLQALVESELGVIRYPMPVLDEYEAYDRTRHDVLPNKEKHVFNPFKNDTVPYWFVKEVRV</sequence>
<dbReference type="EMBL" id="QMDL01000002">
    <property type="protein sequence ID" value="RMJ03896.1"/>
    <property type="molecule type" value="Genomic_DNA"/>
</dbReference>
<accession>A0A3M2RF05</accession>
<evidence type="ECO:0000256" key="1">
    <source>
        <dbReference type="SAM" id="Phobius"/>
    </source>
</evidence>
<feature type="transmembrane region" description="Helical" evidence="1">
    <location>
        <begin position="884"/>
        <end position="906"/>
    </location>
</feature>
<feature type="domain" description="Toxin VasX N-terminal region" evidence="2">
    <location>
        <begin position="91"/>
        <end position="195"/>
    </location>
</feature>
<dbReference type="InterPro" id="IPR046864">
    <property type="entry name" value="VasX_N"/>
</dbReference>
<keyword evidence="1" id="KW-1133">Transmembrane helix</keyword>
<gene>
    <name evidence="3" type="ORF">DOQ08_01216</name>
</gene>
<evidence type="ECO:0000313" key="4">
    <source>
        <dbReference type="Proteomes" id="UP000265903"/>
    </source>
</evidence>
<dbReference type="CDD" id="cd20705">
    <property type="entry name" value="MIX_I"/>
    <property type="match status" value="1"/>
</dbReference>
<evidence type="ECO:0000313" key="3">
    <source>
        <dbReference type="EMBL" id="RMJ03896.1"/>
    </source>
</evidence>